<dbReference type="Pfam" id="PF07687">
    <property type="entry name" value="M20_dimer"/>
    <property type="match status" value="1"/>
</dbReference>
<dbReference type="AlphaFoldDB" id="A0A3B0SSD7"/>
<dbReference type="GO" id="GO:0006508">
    <property type="term" value="P:proteolysis"/>
    <property type="evidence" value="ECO:0007669"/>
    <property type="project" value="UniProtKB-KW"/>
</dbReference>
<comment type="similarity">
    <text evidence="1">Belongs to the peptidase M20A family.</text>
</comment>
<dbReference type="InterPro" id="IPR002933">
    <property type="entry name" value="Peptidase_M20"/>
</dbReference>
<dbReference type="GO" id="GO:0008233">
    <property type="term" value="F:peptidase activity"/>
    <property type="evidence" value="ECO:0007669"/>
    <property type="project" value="UniProtKB-KW"/>
</dbReference>
<dbReference type="SUPFAM" id="SSF55031">
    <property type="entry name" value="Bacterial exopeptidase dimerisation domain"/>
    <property type="match status" value="1"/>
</dbReference>
<evidence type="ECO:0000256" key="5">
    <source>
        <dbReference type="ARBA" id="ARBA00022833"/>
    </source>
</evidence>
<evidence type="ECO:0000256" key="3">
    <source>
        <dbReference type="ARBA" id="ARBA00022723"/>
    </source>
</evidence>
<dbReference type="PANTHER" id="PTHR45962">
    <property type="entry name" value="N-FATTY-ACYL-AMINO ACID SYNTHASE/HYDROLASE PM20D1"/>
    <property type="match status" value="1"/>
</dbReference>
<dbReference type="PANTHER" id="PTHR45962:SF1">
    <property type="entry name" value="N-FATTY-ACYL-AMINO ACID SYNTHASE_HYDROLASE PM20D1"/>
    <property type="match status" value="1"/>
</dbReference>
<keyword evidence="3" id="KW-0479">Metal-binding</keyword>
<dbReference type="NCBIfam" id="NF006596">
    <property type="entry name" value="PRK09133.1"/>
    <property type="match status" value="1"/>
</dbReference>
<dbReference type="GO" id="GO:0008777">
    <property type="term" value="F:acetylornithine deacetylase activity"/>
    <property type="evidence" value="ECO:0007669"/>
    <property type="project" value="UniProtKB-EC"/>
</dbReference>
<keyword evidence="5" id="KW-0862">Zinc</keyword>
<protein>
    <submittedName>
        <fullName evidence="7">Acetylornithine deacetylase</fullName>
        <ecNumber evidence="7">3.5.1.16</ecNumber>
    </submittedName>
</protein>
<keyword evidence="2" id="KW-0645">Protease</keyword>
<dbReference type="InterPro" id="IPR047177">
    <property type="entry name" value="Pept_M20A"/>
</dbReference>
<reference evidence="7" key="1">
    <citation type="submission" date="2018-06" db="EMBL/GenBank/DDBJ databases">
        <authorList>
            <person name="Zhirakovskaya E."/>
        </authorList>
    </citation>
    <scope>NUCLEOTIDE SEQUENCE</scope>
</reference>
<dbReference type="Gene3D" id="3.40.630.10">
    <property type="entry name" value="Zn peptidases"/>
    <property type="match status" value="1"/>
</dbReference>
<evidence type="ECO:0000256" key="2">
    <source>
        <dbReference type="ARBA" id="ARBA00022670"/>
    </source>
</evidence>
<feature type="domain" description="Peptidase M20 dimerisation" evidence="6">
    <location>
        <begin position="222"/>
        <end position="369"/>
    </location>
</feature>
<dbReference type="InterPro" id="IPR036264">
    <property type="entry name" value="Bact_exopeptidase_dim_dom"/>
</dbReference>
<sequence>MTFITIRRTIVLAFMVAFTAGAVSAREPLSPEQREAREIFKELIEFRTVAGTADTTLNAANAMAEKLKAAGFPDRDVQVLSHKAGLGMLVARYRGDGRANKKPILLMAHLDVVDALKEDWSLDPFKLTERDGYFYGRGTGDNKGGAAALVATFLRFKAEGYVPDRDLIIVLTADEETTAGSIKWLLKKKRKLVDSEYALNTDSGGGARRGDTPISFSVQASEKTYITFIARFRNAGGHSSVPVADNAIYHLAAALGRLSAHRFPAKMNEVTRAFFAEQAKLSEGEISEAMANVAGPNPTREAFDLLSEDPYFNALLRTTCVATMLKGGHAENALPQMAQATINCRMLPGSDAESIEATLRQVLDDPALELEVSYSPTFGPSSPLRDDVLAAVRLAVDARYPGLAIVPDMSTGATDGLYVRNAGIPTYGVAGLFGDIDDSRAHGRDERVGVEDFYAAVEYWQILLKALTGDAGQ</sequence>
<evidence type="ECO:0000256" key="1">
    <source>
        <dbReference type="ARBA" id="ARBA00006247"/>
    </source>
</evidence>
<evidence type="ECO:0000256" key="4">
    <source>
        <dbReference type="ARBA" id="ARBA00022801"/>
    </source>
</evidence>
<dbReference type="PROSITE" id="PS00758">
    <property type="entry name" value="ARGE_DAPE_CPG2_1"/>
    <property type="match status" value="1"/>
</dbReference>
<gene>
    <name evidence="7" type="ORF">MNBD_ALPHA05-2064</name>
</gene>
<dbReference type="Gene3D" id="1.10.150.900">
    <property type="match status" value="1"/>
</dbReference>
<keyword evidence="4 7" id="KW-0378">Hydrolase</keyword>
<dbReference type="Gene3D" id="3.30.70.360">
    <property type="match status" value="1"/>
</dbReference>
<dbReference type="InterPro" id="IPR001261">
    <property type="entry name" value="ArgE/DapE_CS"/>
</dbReference>
<name>A0A3B0SSD7_9ZZZZ</name>
<dbReference type="GO" id="GO:0046872">
    <property type="term" value="F:metal ion binding"/>
    <property type="evidence" value="ECO:0007669"/>
    <property type="project" value="UniProtKB-KW"/>
</dbReference>
<accession>A0A3B0SSD7</accession>
<dbReference type="EMBL" id="UOEH01000393">
    <property type="protein sequence ID" value="VAW03389.1"/>
    <property type="molecule type" value="Genomic_DNA"/>
</dbReference>
<evidence type="ECO:0000313" key="7">
    <source>
        <dbReference type="EMBL" id="VAW03389.1"/>
    </source>
</evidence>
<dbReference type="EC" id="3.5.1.16" evidence="7"/>
<dbReference type="InterPro" id="IPR011650">
    <property type="entry name" value="Peptidase_M20_dimer"/>
</dbReference>
<evidence type="ECO:0000259" key="6">
    <source>
        <dbReference type="Pfam" id="PF07687"/>
    </source>
</evidence>
<dbReference type="Pfam" id="PF01546">
    <property type="entry name" value="Peptidase_M20"/>
    <property type="match status" value="1"/>
</dbReference>
<organism evidence="7">
    <name type="scientific">hydrothermal vent metagenome</name>
    <dbReference type="NCBI Taxonomy" id="652676"/>
    <lineage>
        <taxon>unclassified sequences</taxon>
        <taxon>metagenomes</taxon>
        <taxon>ecological metagenomes</taxon>
    </lineage>
</organism>
<proteinExistence type="inferred from homology"/>
<dbReference type="SUPFAM" id="SSF53187">
    <property type="entry name" value="Zn-dependent exopeptidases"/>
    <property type="match status" value="1"/>
</dbReference>